<keyword evidence="12 23" id="KW-0067">ATP-binding</keyword>
<dbReference type="Ensembl" id="ENSRNOT00000004810.7">
    <property type="protein sequence ID" value="ENSRNOP00000004810.5"/>
    <property type="gene ID" value="ENSRNOG00000021298.6"/>
</dbReference>
<evidence type="ECO:0000256" key="19">
    <source>
        <dbReference type="ARBA" id="ARBA00045187"/>
    </source>
</evidence>
<dbReference type="InterPro" id="IPR008271">
    <property type="entry name" value="Ser/Thr_kinase_AS"/>
</dbReference>
<feature type="binding site" evidence="23">
    <location>
        <position position="679"/>
    </location>
    <ligand>
        <name>ATP</name>
        <dbReference type="ChEBI" id="CHEBI:30616"/>
    </ligand>
</feature>
<dbReference type="PANTHER" id="PTHR46392">
    <property type="entry name" value="DUAL SERINE/THREONINE AND TYROSINE PROTEIN KINASE"/>
    <property type="match status" value="1"/>
</dbReference>
<evidence type="ECO:0000256" key="22">
    <source>
        <dbReference type="ARBA" id="ARBA00051680"/>
    </source>
</evidence>
<evidence type="ECO:0000256" key="16">
    <source>
        <dbReference type="ARBA" id="ARBA00040421"/>
    </source>
</evidence>
<evidence type="ECO:0000256" key="9">
    <source>
        <dbReference type="ARBA" id="ARBA00022679"/>
    </source>
</evidence>
<dbReference type="GO" id="GO:0070374">
    <property type="term" value="P:positive regulation of ERK1 and ERK2 cascade"/>
    <property type="evidence" value="ECO:0007669"/>
    <property type="project" value="Ensembl"/>
</dbReference>
<evidence type="ECO:0000259" key="25">
    <source>
        <dbReference type="PROSITE" id="PS50011"/>
    </source>
</evidence>
<dbReference type="SMART" id="SM00220">
    <property type="entry name" value="S_TKc"/>
    <property type="match status" value="1"/>
</dbReference>
<evidence type="ECO:0000256" key="2">
    <source>
        <dbReference type="ARBA" id="ARBA00004221"/>
    </source>
</evidence>
<dbReference type="Proteomes" id="UP000002494">
    <property type="component" value="Chromosome 13"/>
</dbReference>
<evidence type="ECO:0000256" key="24">
    <source>
        <dbReference type="SAM" id="MobiDB-lite"/>
    </source>
</evidence>
<evidence type="ECO:0000256" key="21">
    <source>
        <dbReference type="ARBA" id="ARBA00049308"/>
    </source>
</evidence>
<dbReference type="GO" id="GO:0043066">
    <property type="term" value="P:negative regulation of apoptotic process"/>
    <property type="evidence" value="ECO:0007669"/>
    <property type="project" value="Ensembl"/>
</dbReference>
<dbReference type="PROSITE" id="PS50011">
    <property type="entry name" value="PROTEIN_KINASE_DOM"/>
    <property type="match status" value="1"/>
</dbReference>
<dbReference type="GO" id="GO:0044344">
    <property type="term" value="P:cellular response to fibroblast growth factor stimulus"/>
    <property type="evidence" value="ECO:0007669"/>
    <property type="project" value="Ensembl"/>
</dbReference>
<dbReference type="InterPro" id="IPR000719">
    <property type="entry name" value="Prot_kinase_dom"/>
</dbReference>
<dbReference type="OMA" id="VTRMVWE"/>
<reference evidence="26" key="1">
    <citation type="submission" date="2024-01" db="EMBL/GenBank/DDBJ databases">
        <title>GRCr8: a new rat reference genome assembly contstructed from accurate long reads and long range scaffolding.</title>
        <authorList>
            <person name="Doris P.A."/>
            <person name="Kalbfleisch T."/>
            <person name="Li K."/>
            <person name="Howe K."/>
            <person name="Wood J."/>
        </authorList>
    </citation>
    <scope>NUCLEOTIDE SEQUENCE [LARGE SCALE GENOMIC DNA]</scope>
    <source>
        <strain evidence="26">Brown Norway</strain>
    </source>
</reference>
<evidence type="ECO:0000256" key="11">
    <source>
        <dbReference type="ARBA" id="ARBA00022777"/>
    </source>
</evidence>
<dbReference type="GO" id="GO:0070161">
    <property type="term" value="C:anchoring junction"/>
    <property type="evidence" value="ECO:0007669"/>
    <property type="project" value="UniProtKB-SubCell"/>
</dbReference>
<dbReference type="PROSITE" id="PS00107">
    <property type="entry name" value="PROTEIN_KINASE_ATP"/>
    <property type="match status" value="1"/>
</dbReference>
<feature type="domain" description="Protein kinase" evidence="25">
    <location>
        <begin position="650"/>
        <end position="907"/>
    </location>
</feature>
<keyword evidence="7" id="KW-0963">Cytoplasm</keyword>
<dbReference type="GO" id="GO:0004674">
    <property type="term" value="F:protein serine/threonine kinase activity"/>
    <property type="evidence" value="ECO:0007669"/>
    <property type="project" value="UniProtKB-KW"/>
</dbReference>
<dbReference type="InterPro" id="IPR011009">
    <property type="entry name" value="Kinase-like_dom_sf"/>
</dbReference>
<dbReference type="GeneTree" id="ENSGT00840000129948"/>
<organism evidence="26 27">
    <name type="scientific">Rattus norvegicus</name>
    <name type="common">Rat</name>
    <dbReference type="NCBI Taxonomy" id="10116"/>
    <lineage>
        <taxon>Eukaryota</taxon>
        <taxon>Metazoa</taxon>
        <taxon>Chordata</taxon>
        <taxon>Craniata</taxon>
        <taxon>Vertebrata</taxon>
        <taxon>Euteleostomi</taxon>
        <taxon>Mammalia</taxon>
        <taxon>Eutheria</taxon>
        <taxon>Euarchontoglires</taxon>
        <taxon>Glires</taxon>
        <taxon>Rodentia</taxon>
        <taxon>Myomorpha</taxon>
        <taxon>Muroidea</taxon>
        <taxon>Muridae</taxon>
        <taxon>Murinae</taxon>
        <taxon>Rattus</taxon>
    </lineage>
</organism>
<dbReference type="GO" id="GO:0016324">
    <property type="term" value="C:apical plasma membrane"/>
    <property type="evidence" value="ECO:0007669"/>
    <property type="project" value="UniProtKB-SubCell"/>
</dbReference>
<evidence type="ECO:0000256" key="13">
    <source>
        <dbReference type="ARBA" id="ARBA00022949"/>
    </source>
</evidence>
<dbReference type="InterPro" id="IPR017441">
    <property type="entry name" value="Protein_kinase_ATP_BS"/>
</dbReference>
<sequence>MEADGQSWSGESVSGPGPGGGGMIRELCRGFGRYRRYLGRLRQNLRETQKFFRDIKCSHSHSCPSSPAGGGAAELGPAGDVAAAPLPAGQLSCISFPPMEEKYLQQIVDHLPCILILGQDCNAKCQLLNLLLAVRVLPTLKLDSDESCKLRRLRFTYGTRTQVSLALPGQYELVHTLASHQDNWETIPEEDLEVQEDSEDTARVLADLEVTMHHALLQEVDIVVAPCHSHRPAVDVLSDLANDFLPVITYALHKDELSERDEQELQEIRKYFSFPVFFFKVPTLEIIRSSSGRADSERSPLSGQLMDLGYLSSSHRNCMASDQDCRAQSMLVEQSEKLRQLSTFSHQLLQTRLVDAAKALNAVHSHCLDIFINQAFDMQRDLQITPKRLEYTRKKENELYESLMNIANRKQEEMKDMIVETLNTMKEELLDDAANMEFKDVIVPENGETVGTREIKSCIRQIQELIISRLNQAVANKLISSVDYLRESFVGTLERCLQSLEKSQDVSVHITSNYLKQILNAAYHVEVTFHSGSSVTRMLWEQIKQIIQRITWVNPPTITLEWKRKVAQEAIDSLSASKLAKSICSQFRTRLNSSHEAFAASLRQLEAGHSGRLEKTEDLWLKVRKDHAPRLARLSLESRSLQDVLLHRKPKLGQELGRGQYGVVYLCDNWGGHFPCALKSVVPPDEKHWNDLALEFHYMRSLPKHERLVDLHGSVIDYNYGGGSSVAVLLIMERLHRDLYTGLKVTEAGLSLETRLQIALDVVEGIRFLHSQGLVHRDIKLKNVLLDKQNRAKITDLGFCKPEAMMSGSIVGTPIHMAPELFTGKYDNSVDVYAFGILFWYICSGSIKLPEAFERCASKDHLWNNVRRGTRPERLPVFDEECWQLMEACWDGDPSKRPLLGIVQPILRSIMDRLCKCDSERPSRGLDDST</sequence>
<evidence type="ECO:0000256" key="20">
    <source>
        <dbReference type="ARBA" id="ARBA00049003"/>
    </source>
</evidence>
<dbReference type="AlphaFoldDB" id="A0A8L2UHS8"/>
<dbReference type="GO" id="GO:0016323">
    <property type="term" value="C:basolateral plasma membrane"/>
    <property type="evidence" value="ECO:0007669"/>
    <property type="project" value="UniProtKB-SubCell"/>
</dbReference>
<dbReference type="InterPro" id="IPR051302">
    <property type="entry name" value="Dual_SerThr-Tyr_Kinase"/>
</dbReference>
<keyword evidence="14" id="KW-0472">Membrane</keyword>
<evidence type="ECO:0000256" key="1">
    <source>
        <dbReference type="ARBA" id="ARBA00004187"/>
    </source>
</evidence>
<keyword evidence="10 23" id="KW-0547">Nucleotide-binding</keyword>
<proteinExistence type="predicted"/>
<dbReference type="PROSITE" id="PS00108">
    <property type="entry name" value="PROTEIN_KINASE_ST"/>
    <property type="match status" value="1"/>
</dbReference>
<dbReference type="EC" id="2.7.12.1" evidence="5"/>
<dbReference type="RGD" id="735051">
    <property type="gene designation" value="Dstyk"/>
</dbReference>
<evidence type="ECO:0000313" key="26">
    <source>
        <dbReference type="Ensembl" id="ENSRNOP00000004810.5"/>
    </source>
</evidence>
<evidence type="ECO:0000313" key="27">
    <source>
        <dbReference type="Proteomes" id="UP000002494"/>
    </source>
</evidence>
<evidence type="ECO:0000313" key="28">
    <source>
        <dbReference type="RGD" id="735051"/>
    </source>
</evidence>
<evidence type="ECO:0000256" key="4">
    <source>
        <dbReference type="ARBA" id="ARBA00004496"/>
    </source>
</evidence>
<dbReference type="GO" id="GO:0004712">
    <property type="term" value="F:protein serine/threonine/tyrosine kinase activity"/>
    <property type="evidence" value="ECO:0007669"/>
    <property type="project" value="UniProtKB-EC"/>
</dbReference>
<keyword evidence="6" id="KW-1003">Cell membrane</keyword>
<evidence type="ECO:0000256" key="7">
    <source>
        <dbReference type="ARBA" id="ARBA00022490"/>
    </source>
</evidence>
<evidence type="ECO:0000256" key="14">
    <source>
        <dbReference type="ARBA" id="ARBA00023136"/>
    </source>
</evidence>
<dbReference type="CDD" id="cd13975">
    <property type="entry name" value="PKc_Dusty"/>
    <property type="match status" value="1"/>
</dbReference>
<evidence type="ECO:0000256" key="3">
    <source>
        <dbReference type="ARBA" id="ARBA00004282"/>
    </source>
</evidence>
<dbReference type="GO" id="GO:0005524">
    <property type="term" value="F:ATP binding"/>
    <property type="evidence" value="ECO:0007669"/>
    <property type="project" value="UniProtKB-UniRule"/>
</dbReference>
<dbReference type="FunFam" id="1.10.510.10:FF:000244">
    <property type="entry name" value="Dual serine/threonine and tyrosine protein kinase"/>
    <property type="match status" value="1"/>
</dbReference>
<dbReference type="PANTHER" id="PTHR46392:SF1">
    <property type="entry name" value="DUAL SERINE_THREONINE AND TYROSINE PROTEIN KINASE"/>
    <property type="match status" value="1"/>
</dbReference>
<keyword evidence="8" id="KW-0723">Serine/threonine-protein kinase</keyword>
<reference evidence="26" key="3">
    <citation type="submission" date="2025-09" db="UniProtKB">
        <authorList>
            <consortium name="Ensembl"/>
        </authorList>
    </citation>
    <scope>IDENTIFICATION</scope>
    <source>
        <strain evidence="26">Brown Norway</strain>
    </source>
</reference>
<evidence type="ECO:0000256" key="5">
    <source>
        <dbReference type="ARBA" id="ARBA00013203"/>
    </source>
</evidence>
<dbReference type="GO" id="GO:0004713">
    <property type="term" value="F:protein tyrosine kinase activity"/>
    <property type="evidence" value="ECO:0007669"/>
    <property type="project" value="UniProtKB-KW"/>
</dbReference>
<comment type="catalytic activity">
    <reaction evidence="20">
        <text>L-seryl-[protein] + ATP = O-phospho-L-seryl-[protein] + ADP + H(+)</text>
        <dbReference type="Rhea" id="RHEA:17989"/>
        <dbReference type="Rhea" id="RHEA-COMP:9863"/>
        <dbReference type="Rhea" id="RHEA-COMP:11604"/>
        <dbReference type="ChEBI" id="CHEBI:15378"/>
        <dbReference type="ChEBI" id="CHEBI:29999"/>
        <dbReference type="ChEBI" id="CHEBI:30616"/>
        <dbReference type="ChEBI" id="CHEBI:83421"/>
        <dbReference type="ChEBI" id="CHEBI:456216"/>
        <dbReference type="EC" id="2.7.12.1"/>
    </reaction>
</comment>
<evidence type="ECO:0000256" key="8">
    <source>
        <dbReference type="ARBA" id="ARBA00022527"/>
    </source>
</evidence>
<keyword evidence="27" id="KW-1185">Reference proteome</keyword>
<feature type="compositionally biased region" description="Polar residues" evidence="24">
    <location>
        <begin position="1"/>
        <end position="12"/>
    </location>
</feature>
<keyword evidence="11" id="KW-0418">Kinase</keyword>
<evidence type="ECO:0000256" key="18">
    <source>
        <dbReference type="ARBA" id="ARBA00042638"/>
    </source>
</evidence>
<dbReference type="SUPFAM" id="SSF56112">
    <property type="entry name" value="Protein kinase-like (PK-like)"/>
    <property type="match status" value="1"/>
</dbReference>
<comment type="subcellular location">
    <subcellularLocation>
        <location evidence="2">Apical cell membrane</location>
    </subcellularLocation>
    <subcellularLocation>
        <location evidence="1">Basolateral cell membrane</location>
    </subcellularLocation>
    <subcellularLocation>
        <location evidence="3">Cell junction</location>
    </subcellularLocation>
    <subcellularLocation>
        <location evidence="4">Cytoplasm</location>
    </subcellularLocation>
</comment>
<dbReference type="Gene3D" id="1.10.510.10">
    <property type="entry name" value="Transferase(Phosphotransferase) domain 1"/>
    <property type="match status" value="1"/>
</dbReference>
<keyword evidence="9" id="KW-0808">Transferase</keyword>
<comment type="catalytic activity">
    <reaction evidence="22">
        <text>L-tyrosyl-[protein] + ATP = O-phospho-L-tyrosyl-[protein] + ADP + H(+)</text>
        <dbReference type="Rhea" id="RHEA:10596"/>
        <dbReference type="Rhea" id="RHEA-COMP:10136"/>
        <dbReference type="Rhea" id="RHEA-COMP:20101"/>
        <dbReference type="ChEBI" id="CHEBI:15378"/>
        <dbReference type="ChEBI" id="CHEBI:30616"/>
        <dbReference type="ChEBI" id="CHEBI:46858"/>
        <dbReference type="ChEBI" id="CHEBI:61978"/>
        <dbReference type="ChEBI" id="CHEBI:456216"/>
        <dbReference type="EC" id="2.7.12.1"/>
    </reaction>
</comment>
<evidence type="ECO:0000256" key="23">
    <source>
        <dbReference type="PROSITE-ProRule" id="PRU10141"/>
    </source>
</evidence>
<keyword evidence="15" id="KW-0829">Tyrosine-protein kinase</keyword>
<evidence type="ECO:0000256" key="12">
    <source>
        <dbReference type="ARBA" id="ARBA00022840"/>
    </source>
</evidence>
<evidence type="ECO:0000256" key="10">
    <source>
        <dbReference type="ARBA" id="ARBA00022741"/>
    </source>
</evidence>
<protein>
    <recommendedName>
        <fullName evidence="16">Dual serine/threonine and tyrosine protein kinase</fullName>
        <ecNumber evidence="5">2.7.12.1</ecNumber>
    </recommendedName>
    <alternativeName>
        <fullName evidence="18">Dusty protein kinase</fullName>
    </alternativeName>
    <alternativeName>
        <fullName evidence="17">Receptor-interacting serine/threonine-protein kinase 5</fullName>
    </alternativeName>
</protein>
<dbReference type="OrthoDB" id="122279at2759"/>
<dbReference type="GO" id="GO:0005737">
    <property type="term" value="C:cytoplasm"/>
    <property type="evidence" value="ECO:0007669"/>
    <property type="project" value="UniProtKB-SubCell"/>
</dbReference>
<evidence type="ECO:0000256" key="15">
    <source>
        <dbReference type="ARBA" id="ARBA00023137"/>
    </source>
</evidence>
<dbReference type="GO" id="GO:0045743">
    <property type="term" value="P:positive regulation of fibroblast growth factor receptor signaling pathway"/>
    <property type="evidence" value="ECO:0007669"/>
    <property type="project" value="Ensembl"/>
</dbReference>
<dbReference type="Pfam" id="PF00069">
    <property type="entry name" value="Pkinase"/>
    <property type="match status" value="1"/>
</dbReference>
<name>A0A8L2UHS8_RAT</name>
<accession>A0A8L2UHS8</accession>
<evidence type="ECO:0000256" key="6">
    <source>
        <dbReference type="ARBA" id="ARBA00022475"/>
    </source>
</evidence>
<gene>
    <name evidence="26 28" type="primary">Dstyk</name>
</gene>
<evidence type="ECO:0000256" key="17">
    <source>
        <dbReference type="ARBA" id="ARBA00041268"/>
    </source>
</evidence>
<feature type="region of interest" description="Disordered" evidence="24">
    <location>
        <begin position="1"/>
        <end position="21"/>
    </location>
</feature>
<comment type="catalytic activity">
    <reaction evidence="21">
        <text>L-threonyl-[protein] + ATP = O-phospho-L-threonyl-[protein] + ADP + H(+)</text>
        <dbReference type="Rhea" id="RHEA:46608"/>
        <dbReference type="Rhea" id="RHEA-COMP:11060"/>
        <dbReference type="Rhea" id="RHEA-COMP:11605"/>
        <dbReference type="ChEBI" id="CHEBI:15378"/>
        <dbReference type="ChEBI" id="CHEBI:30013"/>
        <dbReference type="ChEBI" id="CHEBI:30616"/>
        <dbReference type="ChEBI" id="CHEBI:61977"/>
        <dbReference type="ChEBI" id="CHEBI:456216"/>
        <dbReference type="EC" id="2.7.12.1"/>
    </reaction>
</comment>
<keyword evidence="13" id="KW-0965">Cell junction</keyword>
<reference evidence="26" key="2">
    <citation type="submission" date="2025-08" db="UniProtKB">
        <authorList>
            <consortium name="Ensembl"/>
        </authorList>
    </citation>
    <scope>IDENTIFICATION</scope>
    <source>
        <strain evidence="26">Brown Norway</strain>
    </source>
</reference>
<comment type="function">
    <text evidence="19">Acts as a positive regulator of ERK phosphorylation downstream of fibroblast growth factor-receptor activation. Involved in the regulation of both caspase-dependent apoptosis and caspase-independent cell death. In the skin, it plays a predominant role in suppressing caspase-dependent apoptosis in response to UV stress in a range of dermal cell types.</text>
</comment>